<evidence type="ECO:0000256" key="10">
    <source>
        <dbReference type="SAM" id="SignalP"/>
    </source>
</evidence>
<evidence type="ECO:0000256" key="4">
    <source>
        <dbReference type="ARBA" id="ARBA00022692"/>
    </source>
</evidence>
<evidence type="ECO:0000259" key="12">
    <source>
        <dbReference type="Pfam" id="PF07715"/>
    </source>
</evidence>
<keyword evidence="4 8" id="KW-0812">Transmembrane</keyword>
<feature type="signal peptide" evidence="10">
    <location>
        <begin position="1"/>
        <end position="24"/>
    </location>
</feature>
<protein>
    <submittedName>
        <fullName evidence="13">TonB-dependent receptor</fullName>
    </submittedName>
</protein>
<dbReference type="InterPro" id="IPR036942">
    <property type="entry name" value="Beta-barrel_TonB_sf"/>
</dbReference>
<evidence type="ECO:0000256" key="3">
    <source>
        <dbReference type="ARBA" id="ARBA00022452"/>
    </source>
</evidence>
<feature type="domain" description="TonB-dependent receptor plug" evidence="12">
    <location>
        <begin position="64"/>
        <end position="184"/>
    </location>
</feature>
<dbReference type="Pfam" id="PF07715">
    <property type="entry name" value="Plug"/>
    <property type="match status" value="1"/>
</dbReference>
<dbReference type="CDD" id="cd01347">
    <property type="entry name" value="ligand_gated_channel"/>
    <property type="match status" value="1"/>
</dbReference>
<dbReference type="PANTHER" id="PTHR47234:SF3">
    <property type="entry name" value="SECRETIN_TONB SHORT N-TERMINAL DOMAIN-CONTAINING PROTEIN"/>
    <property type="match status" value="1"/>
</dbReference>
<dbReference type="Gene3D" id="2.170.130.10">
    <property type="entry name" value="TonB-dependent receptor, plug domain"/>
    <property type="match status" value="1"/>
</dbReference>
<dbReference type="PROSITE" id="PS52016">
    <property type="entry name" value="TONB_DEPENDENT_REC_3"/>
    <property type="match status" value="1"/>
</dbReference>
<organism evidence="13 14">
    <name type="scientific">Sphingomonas aurea</name>
    <dbReference type="NCBI Taxonomy" id="3063994"/>
    <lineage>
        <taxon>Bacteria</taxon>
        <taxon>Pseudomonadati</taxon>
        <taxon>Pseudomonadota</taxon>
        <taxon>Alphaproteobacteria</taxon>
        <taxon>Sphingomonadales</taxon>
        <taxon>Sphingomonadaceae</taxon>
        <taxon>Sphingomonas</taxon>
    </lineage>
</organism>
<keyword evidence="3 8" id="KW-1134">Transmembrane beta strand</keyword>
<keyword evidence="6 8" id="KW-0472">Membrane</keyword>
<evidence type="ECO:0000256" key="7">
    <source>
        <dbReference type="ARBA" id="ARBA00023237"/>
    </source>
</evidence>
<keyword evidence="2 8" id="KW-0813">Transport</keyword>
<dbReference type="EMBL" id="JAUUDS010000002">
    <property type="protein sequence ID" value="MDP1027064.1"/>
    <property type="molecule type" value="Genomic_DNA"/>
</dbReference>
<evidence type="ECO:0000256" key="9">
    <source>
        <dbReference type="RuleBase" id="RU003357"/>
    </source>
</evidence>
<comment type="similarity">
    <text evidence="8 9">Belongs to the TonB-dependent receptor family.</text>
</comment>
<dbReference type="Pfam" id="PF00593">
    <property type="entry name" value="TonB_dep_Rec_b-barrel"/>
    <property type="match status" value="1"/>
</dbReference>
<dbReference type="PANTHER" id="PTHR47234">
    <property type="match status" value="1"/>
</dbReference>
<name>A0ABT9EJF2_9SPHN</name>
<evidence type="ECO:0000256" key="8">
    <source>
        <dbReference type="PROSITE-ProRule" id="PRU01360"/>
    </source>
</evidence>
<evidence type="ECO:0000313" key="14">
    <source>
        <dbReference type="Proteomes" id="UP001230685"/>
    </source>
</evidence>
<dbReference type="InterPro" id="IPR037066">
    <property type="entry name" value="Plug_dom_sf"/>
</dbReference>
<feature type="domain" description="TonB-dependent receptor-like beta-barrel" evidence="11">
    <location>
        <begin position="353"/>
        <end position="860"/>
    </location>
</feature>
<keyword evidence="10" id="KW-0732">Signal</keyword>
<comment type="subcellular location">
    <subcellularLocation>
        <location evidence="1 8">Cell outer membrane</location>
        <topology evidence="1 8">Multi-pass membrane protein</topology>
    </subcellularLocation>
</comment>
<dbReference type="SUPFAM" id="SSF56935">
    <property type="entry name" value="Porins"/>
    <property type="match status" value="1"/>
</dbReference>
<evidence type="ECO:0000256" key="1">
    <source>
        <dbReference type="ARBA" id="ARBA00004571"/>
    </source>
</evidence>
<evidence type="ECO:0000259" key="11">
    <source>
        <dbReference type="Pfam" id="PF00593"/>
    </source>
</evidence>
<accession>A0ABT9EJF2</accession>
<dbReference type="Proteomes" id="UP001230685">
    <property type="component" value="Unassembled WGS sequence"/>
</dbReference>
<comment type="caution">
    <text evidence="13">The sequence shown here is derived from an EMBL/GenBank/DDBJ whole genome shotgun (WGS) entry which is preliminary data.</text>
</comment>
<sequence length="911" mass="96988">MLKSFTAVLAVSASSLVMASAAIAQSTATPPTIDQTDSTEPTAIDPQSEIVVTGTRASNRTVAQSNVPIDVISSEALTNATGTGDTNKILNQLVPSFNFPQPSIADGSDVIRPATLRGLSPDQTLVLVNGKRRHVSSLLNINGTVGRGSAAVDLNTIPALAIERIEVLRDGASSQYGSDAIAGVINVQLKRGVNTGRAQVSYGKYVTHMAGVPELLGLQTSGGQPFFDPNDAVAAVNGQAAAGSRYLAGNYGGDAKRNDGDTWVLGANIGIPIGPGYLNVTGEYRDRDAVNRAGYDTRPNYLRPSTTTFDARELTFNRLNFQLGDPKTEDYNVFVNAGMPLGNSGFEFYSFGSYAHRDGLSAANYRQASNAANRDYSAVPANVALTNANFVAIYADGFLPLIQSDYDDYSIAAGVKGDLGPWSVDLSGVYGHNEIDYRTLNSINTSFGSAGPRNVDAGGIRFGQFTANLDVTREFDLGFVKPLTFAVGAEYRHENFKERAGQVESYAAGPFASRGAAIGQQGFPGIPAAAATDNSRDSYAGYIEFDTDLFAGLTATAAGRYEHYSDFGDTLNGKLALRYEFAPALAVRGSISNGFRAPSLHQQYFTTTSTNFVAGVPVDIVTAQVSSPIARALGSQPLDPEKSINLSAGITSNPFRGFNLTADYYHIKINDRIVLTENLGSSGNAVTDAAARAALNANGFSSVGAARFFINGLDTTTQGVDVVGTYRLRLGDLGSWSLSAAYNYTQNKIDKRLNNLGPLASNPNIILFGRVEGIRFEKGQPRDKVVLSADGDLGVFGVTARSTRYGRVIAPTATSLTGTTLGLSDYGPDDVFLRPKWITDLEARYTFKEHMTFAIGANNLFDVYPTRLPFGPRAASVGGQNPANQIYIPYSGFSPFGFNGRFIYGRVTAQF</sequence>
<dbReference type="RefSeq" id="WP_305172761.1">
    <property type="nucleotide sequence ID" value="NZ_JAUUDS010000002.1"/>
</dbReference>
<proteinExistence type="inferred from homology"/>
<dbReference type="Gene3D" id="2.40.170.20">
    <property type="entry name" value="TonB-dependent receptor, beta-barrel domain"/>
    <property type="match status" value="1"/>
</dbReference>
<keyword evidence="13" id="KW-0675">Receptor</keyword>
<evidence type="ECO:0000256" key="5">
    <source>
        <dbReference type="ARBA" id="ARBA00023077"/>
    </source>
</evidence>
<dbReference type="InterPro" id="IPR000531">
    <property type="entry name" value="Beta-barrel_TonB"/>
</dbReference>
<evidence type="ECO:0000256" key="6">
    <source>
        <dbReference type="ARBA" id="ARBA00023136"/>
    </source>
</evidence>
<dbReference type="InterPro" id="IPR012910">
    <property type="entry name" value="Plug_dom"/>
</dbReference>
<keyword evidence="14" id="KW-1185">Reference proteome</keyword>
<keyword evidence="7 8" id="KW-0998">Cell outer membrane</keyword>
<gene>
    <name evidence="13" type="ORF">Q5H91_07560</name>
</gene>
<dbReference type="InterPro" id="IPR039426">
    <property type="entry name" value="TonB-dep_rcpt-like"/>
</dbReference>
<evidence type="ECO:0000313" key="13">
    <source>
        <dbReference type="EMBL" id="MDP1027064.1"/>
    </source>
</evidence>
<reference evidence="13 14" key="1">
    <citation type="submission" date="2023-07" db="EMBL/GenBank/DDBJ databases">
        <authorList>
            <person name="Kim M.K."/>
        </authorList>
    </citation>
    <scope>NUCLEOTIDE SEQUENCE [LARGE SCALE GENOMIC DNA]</scope>
    <source>
        <strain evidence="13 14">KR1UV-12</strain>
    </source>
</reference>
<evidence type="ECO:0000256" key="2">
    <source>
        <dbReference type="ARBA" id="ARBA00022448"/>
    </source>
</evidence>
<keyword evidence="5 9" id="KW-0798">TonB box</keyword>
<feature type="chain" id="PRO_5045055397" evidence="10">
    <location>
        <begin position="25"/>
        <end position="911"/>
    </location>
</feature>